<feature type="compositionally biased region" description="Polar residues" evidence="1">
    <location>
        <begin position="213"/>
        <end position="230"/>
    </location>
</feature>
<feature type="region of interest" description="Disordered" evidence="1">
    <location>
        <begin position="17"/>
        <end position="137"/>
    </location>
</feature>
<feature type="compositionally biased region" description="Basic and acidic residues" evidence="1">
    <location>
        <begin position="859"/>
        <end position="892"/>
    </location>
</feature>
<feature type="compositionally biased region" description="Basic residues" evidence="1">
    <location>
        <begin position="1222"/>
        <end position="1233"/>
    </location>
</feature>
<feature type="compositionally biased region" description="Polar residues" evidence="1">
    <location>
        <begin position="1117"/>
        <end position="1127"/>
    </location>
</feature>
<feature type="compositionally biased region" description="Polar residues" evidence="1">
    <location>
        <begin position="23"/>
        <end position="40"/>
    </location>
</feature>
<comment type="caution">
    <text evidence="2">The sequence shown here is derived from an EMBL/GenBank/DDBJ whole genome shotgun (WGS) entry which is preliminary data.</text>
</comment>
<evidence type="ECO:0000256" key="1">
    <source>
        <dbReference type="SAM" id="MobiDB-lite"/>
    </source>
</evidence>
<sequence>MPSATRPNFSTFQFKTIGKSPVHSDNSLLNRISSGRVSTRSSHEYDDDDDENDSPKDQAAKDSAFAPVVSDRNAFSSVPPQGPSIPILGGEKQASTTPGSKNDIFGQKFDFSSTRPLSSTTSTTSNDTNPTQAVASCDASTKRAGSLVIGLPPILTQTAMSRTSSMASNSPNHDLTYPSDVVMSTPQSPRRNLPQSIIKAESLKVNLSKPESEVSSSEADNNSMSYPSLQTSSNPSIAMLKEMHLCLTSSIQTLTDISSKAMTSASSELASASERAGRARTLAAESHELAQKASTMLSQCLNIDKASCETAEQANSHVEGSMAILTTLRTEQEKKIAEFKDVLDSFARRIENEEERVRLDLQAKEKEEREKEKREKEEREKEEREKEEREKEEREAQRMERLREVQEKEAKEKAEAQDRARTVSQDAEKQGQDYAAMQPYLYGIPGGPRAIPIPRNVAGLPTATSSANDPTSAAPDLYDIPAPTGGWEHFIRETIETFVQNEIARQGIHKTGDLEDQSRKEEEQSEQDRQRQEASAEQARRTMQAEQEEQKRREENERQKKKEAADEYRRKLILEEEERKQRDAQKKKVAEEREQKLREQLEHKQTQGRHQTGVGEKRTASVVPSTSSTIPNARFPAPNSFAVQQPAQFSLPLPPPTSAIPQTQNIIADRTVFKLTPSASSTIPGVRFPAPNSSTLPRPAQSSLPPAPPPSATPQTPNLIVDRPVPRLTKKERKAQKRKEVLTQQYKQQQSPLTGRVPLGASPPSKSPQNLTTALPPSAVTSQSNPPDPNPRSNSVDMSVHRSPPADTTSMEHMSSPFLDSASTDLGNIPIESPNPNSPEVQASNKRFVVTGSGPTHQSDTKLRGKKKADMNSKPDYDIPVVKKERHDDQMDVTRTLGIPNPSSELHSRPAVASNNARAPSAAHETRCSLPMSSPEAPVSSTSPVLSRTTPASQPQLSSNTNARSDTDGHQQSRRDLSATQVSGNAFEAATGSKTIPAHCDVHKARPTQVIDKAAMPASASQPASKVTSTPANASMSVSQDVDLLAVPMNANALRPLPPQPAPTQAQIRPAPRNEPLASGTATKPPPASLPLPQTHDGARSSSPIAPHDGGWANVHGSATSGHNSQPRRSREFDSYPPLSGPEPEPQPVRRRYDHYSPSPDSSGPEYNLQPRRRAYDHYSPSPNVTDPDSEESPAWIPKSLSPHEDATETQLGRRFSPPRQPRGHSLPHRGRGGRSTSPRNSRPNRVSSSSTQPEFHVGRKRSHPDDDIHHRQGRRNVSENLIHTPYSDFEQQSPAYNDPVVSSFSQPVYYNESTALGSRLSDASEGLNYPRHDRERSFVNKRPSPPSSFRPYKNSPPPKKRQRQITMETDIAPTLLDRMGNSKSGFKNHSLPVRDAPAAGTHGYGFGRGQGQRPGNGTGLLGCMQPQ</sequence>
<dbReference type="PANTHER" id="PTHR12239:SF41">
    <property type="entry name" value="MEMBRANE ASSOCIATED PROTEIN, PUTATIVE-RELATED"/>
    <property type="match status" value="1"/>
</dbReference>
<feature type="compositionally biased region" description="Polar residues" evidence="1">
    <location>
        <begin position="742"/>
        <end position="753"/>
    </location>
</feature>
<feature type="compositionally biased region" description="Basic and acidic residues" evidence="1">
    <location>
        <begin position="365"/>
        <end position="431"/>
    </location>
</feature>
<feature type="compositionally biased region" description="Polar residues" evidence="1">
    <location>
        <begin position="939"/>
        <end position="964"/>
    </location>
</feature>
<feature type="compositionally biased region" description="Basic and acidic residues" evidence="1">
    <location>
        <begin position="510"/>
        <end position="540"/>
    </location>
</feature>
<reference evidence="2" key="1">
    <citation type="submission" date="2022-08" db="EMBL/GenBank/DDBJ databases">
        <authorList>
            <consortium name="DOE Joint Genome Institute"/>
            <person name="Min B."/>
            <person name="Riley R."/>
            <person name="Sierra-Patev S."/>
            <person name="Naranjo-Ortiz M."/>
            <person name="Looney B."/>
            <person name="Konkel Z."/>
            <person name="Slot J.C."/>
            <person name="Sakamoto Y."/>
            <person name="Steenwyk J.L."/>
            <person name="Rokas A."/>
            <person name="Carro J."/>
            <person name="Camarero S."/>
            <person name="Ferreira P."/>
            <person name="Molpeceres G."/>
            <person name="Ruiz-Duenas F.J."/>
            <person name="Serrano A."/>
            <person name="Henrissat B."/>
            <person name="Drula E."/>
            <person name="Hughes K.W."/>
            <person name="Mata J.L."/>
            <person name="Ishikawa N.K."/>
            <person name="Vargas-Isla R."/>
            <person name="Ushijima S."/>
            <person name="Smith C.A."/>
            <person name="Ahrendt S."/>
            <person name="Andreopoulos W."/>
            <person name="He G."/>
            <person name="Labutti K."/>
            <person name="Lipzen A."/>
            <person name="Ng V."/>
            <person name="Sandor L."/>
            <person name="Barry K."/>
            <person name="Martinez A.T."/>
            <person name="Xiao Y."/>
            <person name="Gibbons J.G."/>
            <person name="Terashima K."/>
            <person name="Hibbett D.S."/>
            <person name="Grigoriev I.V."/>
        </authorList>
    </citation>
    <scope>NUCLEOTIDE SEQUENCE</scope>
    <source>
        <strain evidence="2">TFB9207</strain>
    </source>
</reference>
<dbReference type="Proteomes" id="UP001163846">
    <property type="component" value="Unassembled WGS sequence"/>
</dbReference>
<protein>
    <submittedName>
        <fullName evidence="2">Uncharacterized protein</fullName>
    </submittedName>
</protein>
<accession>A0AA38U564</accession>
<feature type="compositionally biased region" description="Low complexity" evidence="1">
    <location>
        <begin position="112"/>
        <end position="131"/>
    </location>
</feature>
<feature type="compositionally biased region" description="Basic and acidic residues" evidence="1">
    <location>
        <begin position="965"/>
        <end position="977"/>
    </location>
</feature>
<proteinExistence type="predicted"/>
<feature type="region of interest" description="Disordered" evidence="1">
    <location>
        <begin position="365"/>
        <end position="434"/>
    </location>
</feature>
<evidence type="ECO:0000313" key="2">
    <source>
        <dbReference type="EMBL" id="KAJ3832559.1"/>
    </source>
</evidence>
<feature type="compositionally biased region" description="Low complexity" evidence="1">
    <location>
        <begin position="828"/>
        <end position="840"/>
    </location>
</feature>
<feature type="compositionally biased region" description="Basic and acidic residues" evidence="1">
    <location>
        <begin position="548"/>
        <end position="605"/>
    </location>
</feature>
<name>A0AA38U564_9AGAR</name>
<gene>
    <name evidence="2" type="ORF">F5878DRAFT_453523</name>
</gene>
<organism evidence="2 3">
    <name type="scientific">Lentinula raphanica</name>
    <dbReference type="NCBI Taxonomy" id="153919"/>
    <lineage>
        <taxon>Eukaryota</taxon>
        <taxon>Fungi</taxon>
        <taxon>Dikarya</taxon>
        <taxon>Basidiomycota</taxon>
        <taxon>Agaricomycotina</taxon>
        <taxon>Agaricomycetes</taxon>
        <taxon>Agaricomycetidae</taxon>
        <taxon>Agaricales</taxon>
        <taxon>Marasmiineae</taxon>
        <taxon>Omphalotaceae</taxon>
        <taxon>Lentinula</taxon>
    </lineage>
</organism>
<dbReference type="EMBL" id="MU806920">
    <property type="protein sequence ID" value="KAJ3832559.1"/>
    <property type="molecule type" value="Genomic_DNA"/>
</dbReference>
<feature type="compositionally biased region" description="Gly residues" evidence="1">
    <location>
        <begin position="1403"/>
        <end position="1421"/>
    </location>
</feature>
<dbReference type="InterPro" id="IPR052293">
    <property type="entry name" value="SRRP"/>
</dbReference>
<feature type="region of interest" description="Disordered" evidence="1">
    <location>
        <begin position="508"/>
        <end position="641"/>
    </location>
</feature>
<feature type="region of interest" description="Disordered" evidence="1">
    <location>
        <begin position="1052"/>
        <end position="1277"/>
    </location>
</feature>
<keyword evidence="3" id="KW-1185">Reference proteome</keyword>
<dbReference type="PANTHER" id="PTHR12239">
    <property type="entry name" value="PROTEIN CBG20215-RELATED"/>
    <property type="match status" value="1"/>
</dbReference>
<feature type="compositionally biased region" description="Basic residues" evidence="1">
    <location>
        <begin position="728"/>
        <end position="737"/>
    </location>
</feature>
<evidence type="ECO:0000313" key="3">
    <source>
        <dbReference type="Proteomes" id="UP001163846"/>
    </source>
</evidence>
<feature type="region of interest" description="Disordered" evidence="1">
    <location>
        <begin position="1322"/>
        <end position="1428"/>
    </location>
</feature>
<feature type="compositionally biased region" description="Low complexity" evidence="1">
    <location>
        <begin position="1235"/>
        <end position="1252"/>
    </location>
</feature>
<feature type="compositionally biased region" description="Polar residues" evidence="1">
    <location>
        <begin position="622"/>
        <end position="631"/>
    </location>
</feature>
<feature type="region of interest" description="Disordered" evidence="1">
    <location>
        <begin position="678"/>
        <end position="992"/>
    </location>
</feature>
<feature type="region of interest" description="Disordered" evidence="1">
    <location>
        <begin position="206"/>
        <end position="230"/>
    </location>
</feature>
<feature type="compositionally biased region" description="Polar residues" evidence="1">
    <location>
        <begin position="767"/>
        <end position="781"/>
    </location>
</feature>